<reference evidence="2 3" key="1">
    <citation type="submission" date="2008-08" db="EMBL/GenBank/DDBJ databases">
        <authorList>
            <person name="Germane K."/>
            <person name="Scanlon M.A."/>
            <person name="Naranbhai A."/>
            <person name="Sukkhu M."/>
            <person name="Naranbhai V."/>
            <person name="Edgar R.H."/>
            <person name="Ko C."/>
            <person name="Peebles C."/>
            <person name="Jacobs-Sera D."/>
            <person name="Hendrix R.W."/>
            <person name="Hatfull G.F."/>
        </authorList>
    </citation>
    <scope>NUCLEOTIDE SEQUENCE [LARGE SCALE GENOMIC DNA]</scope>
</reference>
<proteinExistence type="predicted"/>
<dbReference type="RefSeq" id="YP_002242040.1">
    <property type="nucleotide sequence ID" value="NC_011291.1"/>
</dbReference>
<protein>
    <submittedName>
        <fullName evidence="2">Uncharacterized protein</fullName>
    </submittedName>
</protein>
<name>B5U3C5_9CAUD</name>
<dbReference type="Proteomes" id="UP000002176">
    <property type="component" value="Segment"/>
</dbReference>
<sequence>MGTAAHADPARTETTTHTGEPMSDRIETVIAEAIAEKIAQQQARLVYAEDASLMAKWALAALNAARIAVVELPQPDGPDDDGQVHYGDCGDIRVDTTARGTEFPLIYIGDTPFDPETLRRDAAAMLAAVDEAEK</sequence>
<keyword evidence="3" id="KW-1185">Reference proteome</keyword>
<dbReference type="GeneID" id="6940282"/>
<evidence type="ECO:0000313" key="3">
    <source>
        <dbReference type="Proteomes" id="UP000002176"/>
    </source>
</evidence>
<dbReference type="OrthoDB" id="22349at10239"/>
<dbReference type="KEGG" id="vg:6940282"/>
<gene>
    <name evidence="2" type="primary">57</name>
    <name evidence="2" type="ORF">BRUJITA_57</name>
</gene>
<dbReference type="EMBL" id="FJ168659">
    <property type="protein sequence ID" value="ACI06271.1"/>
    <property type="molecule type" value="Genomic_DNA"/>
</dbReference>
<evidence type="ECO:0000313" key="2">
    <source>
        <dbReference type="EMBL" id="ACI06271.1"/>
    </source>
</evidence>
<evidence type="ECO:0000256" key="1">
    <source>
        <dbReference type="SAM" id="MobiDB-lite"/>
    </source>
</evidence>
<organism evidence="2 3">
    <name type="scientific">Mycobacterium phage Brujita</name>
    <dbReference type="NCBI Taxonomy" id="2902904"/>
    <lineage>
        <taxon>Viruses</taxon>
        <taxon>Duplodnaviria</taxon>
        <taxon>Heunggongvirae</taxon>
        <taxon>Uroviricota</taxon>
        <taxon>Caudoviricetes</taxon>
        <taxon>Chebruvirinae</taxon>
        <taxon>Brujitavirus</taxon>
        <taxon>Brujitavirus brujita</taxon>
    </lineage>
</organism>
<feature type="region of interest" description="Disordered" evidence="1">
    <location>
        <begin position="1"/>
        <end position="23"/>
    </location>
</feature>
<accession>B5U3C5</accession>